<dbReference type="FunFam" id="2.170.120.12:FF:000003">
    <property type="entry name" value="Dna-directed rna polymerases i and iii subunit"/>
    <property type="match status" value="1"/>
</dbReference>
<comment type="subcellular location">
    <subcellularLocation>
        <location evidence="1">Nucleus</location>
    </subcellularLocation>
</comment>
<evidence type="ECO:0000256" key="7">
    <source>
        <dbReference type="ARBA" id="ARBA00081520"/>
    </source>
</evidence>
<reference evidence="9 10" key="1">
    <citation type="journal article" date="2018" name="Nat. Ecol. Evol.">
        <title>Pezizomycetes genomes reveal the molecular basis of ectomycorrhizal truffle lifestyle.</title>
        <authorList>
            <person name="Murat C."/>
            <person name="Payen T."/>
            <person name="Noel B."/>
            <person name="Kuo A."/>
            <person name="Morin E."/>
            <person name="Chen J."/>
            <person name="Kohler A."/>
            <person name="Krizsan K."/>
            <person name="Balestrini R."/>
            <person name="Da Silva C."/>
            <person name="Montanini B."/>
            <person name="Hainaut M."/>
            <person name="Levati E."/>
            <person name="Barry K.W."/>
            <person name="Belfiori B."/>
            <person name="Cichocki N."/>
            <person name="Clum A."/>
            <person name="Dockter R.B."/>
            <person name="Fauchery L."/>
            <person name="Guy J."/>
            <person name="Iotti M."/>
            <person name="Le Tacon F."/>
            <person name="Lindquist E.A."/>
            <person name="Lipzen A."/>
            <person name="Malagnac F."/>
            <person name="Mello A."/>
            <person name="Molinier V."/>
            <person name="Miyauchi S."/>
            <person name="Poulain J."/>
            <person name="Riccioni C."/>
            <person name="Rubini A."/>
            <person name="Sitrit Y."/>
            <person name="Splivallo R."/>
            <person name="Traeger S."/>
            <person name="Wang M."/>
            <person name="Zifcakova L."/>
            <person name="Wipf D."/>
            <person name="Zambonelli A."/>
            <person name="Paolocci F."/>
            <person name="Nowrousian M."/>
            <person name="Ottonello S."/>
            <person name="Baldrian P."/>
            <person name="Spatafora J.W."/>
            <person name="Henrissat B."/>
            <person name="Nagy L.G."/>
            <person name="Aury J.M."/>
            <person name="Wincker P."/>
            <person name="Grigoriev I.V."/>
            <person name="Bonfante P."/>
            <person name="Martin F.M."/>
        </authorList>
    </citation>
    <scope>NUCLEOTIDE SEQUENCE [LARGE SCALE GENOMIC DNA]</scope>
    <source>
        <strain evidence="9 10">ATCC MYA-4762</strain>
    </source>
</reference>
<dbReference type="Gene3D" id="2.170.120.12">
    <property type="entry name" value="DNA-directed RNA polymerase, insert domain"/>
    <property type="match status" value="1"/>
</dbReference>
<dbReference type="InterPro" id="IPR050518">
    <property type="entry name" value="Rpo3/RPB3_RNA_Pol_subunit"/>
</dbReference>
<dbReference type="InterPro" id="IPR022842">
    <property type="entry name" value="RNAP_Rpo3/Rpb3/RPAC1"/>
</dbReference>
<dbReference type="PANTHER" id="PTHR11800:SF13">
    <property type="entry name" value="DNA-DIRECTED RNA POLYMERASES I AND III SUBUNIT RPAC1"/>
    <property type="match status" value="1"/>
</dbReference>
<dbReference type="SUPFAM" id="SSF55257">
    <property type="entry name" value="RBP11-like subunits of RNA polymerase"/>
    <property type="match status" value="1"/>
</dbReference>
<evidence type="ECO:0000256" key="1">
    <source>
        <dbReference type="ARBA" id="ARBA00004123"/>
    </source>
</evidence>
<dbReference type="Gene3D" id="3.30.1360.10">
    <property type="entry name" value="RNA polymerase, RBP11-like subunit"/>
    <property type="match status" value="1"/>
</dbReference>
<organism evidence="9 10">
    <name type="scientific">Terfezia boudieri ATCC MYA-4762</name>
    <dbReference type="NCBI Taxonomy" id="1051890"/>
    <lineage>
        <taxon>Eukaryota</taxon>
        <taxon>Fungi</taxon>
        <taxon>Dikarya</taxon>
        <taxon>Ascomycota</taxon>
        <taxon>Pezizomycotina</taxon>
        <taxon>Pezizomycetes</taxon>
        <taxon>Pezizales</taxon>
        <taxon>Pezizaceae</taxon>
        <taxon>Terfezia</taxon>
    </lineage>
</organism>
<dbReference type="Proteomes" id="UP000267821">
    <property type="component" value="Unassembled WGS sequence"/>
</dbReference>
<keyword evidence="4" id="KW-0804">Transcription</keyword>
<name>A0A3N4M057_9PEZI</name>
<evidence type="ECO:0000313" key="10">
    <source>
        <dbReference type="Proteomes" id="UP000267821"/>
    </source>
</evidence>
<feature type="domain" description="DNA-directed RNA polymerase RpoA/D/Rpb3-type" evidence="8">
    <location>
        <begin position="57"/>
        <end position="341"/>
    </location>
</feature>
<comment type="similarity">
    <text evidence="6">Belongs to the archaeal Rpo3/eukaryotic RPB3 RNA polymerase subunit family.</text>
</comment>
<dbReference type="HAMAP" id="MF_00320">
    <property type="entry name" value="RNApol_arch_Rpo3"/>
    <property type="match status" value="1"/>
</dbReference>
<dbReference type="AlphaFoldDB" id="A0A3N4M057"/>
<dbReference type="GO" id="GO:0006383">
    <property type="term" value="P:transcription by RNA polymerase III"/>
    <property type="evidence" value="ECO:0007669"/>
    <property type="project" value="UniProtKB-ARBA"/>
</dbReference>
<evidence type="ECO:0000256" key="4">
    <source>
        <dbReference type="ARBA" id="ARBA00023163"/>
    </source>
</evidence>
<dbReference type="InterPro" id="IPR036603">
    <property type="entry name" value="RBP11-like"/>
</dbReference>
<evidence type="ECO:0000256" key="3">
    <source>
        <dbReference type="ARBA" id="ARBA00022478"/>
    </source>
</evidence>
<dbReference type="FunFam" id="3.30.1360.10:FF:000005">
    <property type="entry name" value="Dna-directed rna polymerases i and iii subunit"/>
    <property type="match status" value="1"/>
</dbReference>
<dbReference type="GO" id="GO:0003677">
    <property type="term" value="F:DNA binding"/>
    <property type="evidence" value="ECO:0007669"/>
    <property type="project" value="InterPro"/>
</dbReference>
<dbReference type="InterPro" id="IPR011263">
    <property type="entry name" value="DNA-dir_RNA_pol_RpoA/D/Rpb3"/>
</dbReference>
<dbReference type="Pfam" id="PF01000">
    <property type="entry name" value="RNA_pol_A_bac"/>
    <property type="match status" value="1"/>
</dbReference>
<dbReference type="InterPro" id="IPR033901">
    <property type="entry name" value="RNAPI/III_AC40"/>
</dbReference>
<dbReference type="EMBL" id="ML121532">
    <property type="protein sequence ID" value="RPB27219.1"/>
    <property type="molecule type" value="Genomic_DNA"/>
</dbReference>
<dbReference type="GO" id="GO:0005666">
    <property type="term" value="C:RNA polymerase III complex"/>
    <property type="evidence" value="ECO:0007669"/>
    <property type="project" value="UniProtKB-ARBA"/>
</dbReference>
<dbReference type="CDD" id="cd07032">
    <property type="entry name" value="RNAP_I_II_AC40"/>
    <property type="match status" value="1"/>
</dbReference>
<dbReference type="GO" id="GO:0046983">
    <property type="term" value="F:protein dimerization activity"/>
    <property type="evidence" value="ECO:0007669"/>
    <property type="project" value="InterPro"/>
</dbReference>
<proteinExistence type="inferred from homology"/>
<dbReference type="InterPro" id="IPR011262">
    <property type="entry name" value="DNA-dir_RNA_pol_insert"/>
</dbReference>
<dbReference type="GO" id="GO:0005736">
    <property type="term" value="C:RNA polymerase I complex"/>
    <property type="evidence" value="ECO:0007669"/>
    <property type="project" value="TreeGrafter"/>
</dbReference>
<dbReference type="STRING" id="1051890.A0A3N4M057"/>
<dbReference type="OrthoDB" id="270173at2759"/>
<accession>A0A3N4M057</accession>
<dbReference type="SUPFAM" id="SSF56553">
    <property type="entry name" value="Insert subdomain of RNA polymerase alpha subunit"/>
    <property type="match status" value="1"/>
</dbReference>
<evidence type="ECO:0000256" key="6">
    <source>
        <dbReference type="ARBA" id="ARBA00025804"/>
    </source>
</evidence>
<dbReference type="GO" id="GO:0003899">
    <property type="term" value="F:DNA-directed RNA polymerase activity"/>
    <property type="evidence" value="ECO:0007669"/>
    <property type="project" value="InterPro"/>
</dbReference>
<dbReference type="Pfam" id="PF01193">
    <property type="entry name" value="RNA_pol_L"/>
    <property type="match status" value="1"/>
</dbReference>
<dbReference type="InterPro" id="IPR036643">
    <property type="entry name" value="RNApol_insert_sf"/>
</dbReference>
<evidence type="ECO:0000313" key="9">
    <source>
        <dbReference type="EMBL" id="RPB27219.1"/>
    </source>
</evidence>
<evidence type="ECO:0000256" key="5">
    <source>
        <dbReference type="ARBA" id="ARBA00023242"/>
    </source>
</evidence>
<dbReference type="FunCoup" id="A0A3N4M057">
    <property type="interactions" value="956"/>
</dbReference>
<keyword evidence="5" id="KW-0539">Nucleus</keyword>
<keyword evidence="10" id="KW-1185">Reference proteome</keyword>
<dbReference type="SMART" id="SM00662">
    <property type="entry name" value="RPOLD"/>
    <property type="match status" value="1"/>
</dbReference>
<keyword evidence="3" id="KW-0240">DNA-directed RNA polymerase</keyword>
<dbReference type="InterPro" id="IPR001514">
    <property type="entry name" value="DNA-dir_RNA_pol_30-40kDasu_CS"/>
</dbReference>
<dbReference type="GO" id="GO:0006362">
    <property type="term" value="P:transcription elongation by RNA polymerase I"/>
    <property type="evidence" value="ECO:0007669"/>
    <property type="project" value="UniProtKB-ARBA"/>
</dbReference>
<gene>
    <name evidence="9" type="ORF">L211DRAFT_834883</name>
</gene>
<evidence type="ECO:0000259" key="8">
    <source>
        <dbReference type="SMART" id="SM00662"/>
    </source>
</evidence>
<protein>
    <recommendedName>
        <fullName evidence="2">DNA-directed RNA polymerases I and III subunit RPAC1</fullName>
    </recommendedName>
    <alternativeName>
        <fullName evidence="7">DNA-directed RNA polymerases I and III 40 kDa polypeptide</fullName>
    </alternativeName>
</protein>
<dbReference type="PANTHER" id="PTHR11800">
    <property type="entry name" value="DNA-DIRECTED RNA POLYMERASE"/>
    <property type="match status" value="1"/>
</dbReference>
<dbReference type="InParanoid" id="A0A3N4M057"/>
<sequence>MTDDINPRRIVGIAPEIVTNVTNADFPGHWPGEDHSWNLRKFRKSFSIKSYRNNPLHCEFDLIGVHAAIANAFRRILLAEVPTLAIETVYVANNTSIVQDEVLAQRLGLVPLQGNINGLRAMGWYQKGNPPTDKDTVVLNLRVACERNPEAAKGETDPEKLFINSSVYASHIAFTPIGLQTTLFTPPGDIRPANPDILLAKLRPGQEIDIEMHCVKGLGKDHAKFSPVATASYRLLPLIKIKEPILGDDARFFQKCFPAGVIGLEKDAATGEDKAVVKDARRDTVSREVLRHDRFKGKVELGRVRDHFIFSIESTGQFDSDELFIQAVKILKLKCLRLHKKCENLSWKPAPTAGDAMEE</sequence>
<dbReference type="PROSITE" id="PS00446">
    <property type="entry name" value="RNA_POL_D_30KD"/>
    <property type="match status" value="1"/>
</dbReference>
<evidence type="ECO:0000256" key="2">
    <source>
        <dbReference type="ARBA" id="ARBA00022083"/>
    </source>
</evidence>